<dbReference type="GO" id="GO:0046872">
    <property type="term" value="F:metal ion binding"/>
    <property type="evidence" value="ECO:0007669"/>
    <property type="project" value="UniProtKB-KW"/>
</dbReference>
<organism evidence="6 7">
    <name type="scientific">Rhodovulum sulfidophilum</name>
    <name type="common">Rhodobacter sulfidophilus</name>
    <dbReference type="NCBI Taxonomy" id="35806"/>
    <lineage>
        <taxon>Bacteria</taxon>
        <taxon>Pseudomonadati</taxon>
        <taxon>Pseudomonadota</taxon>
        <taxon>Alphaproteobacteria</taxon>
        <taxon>Rhodobacterales</taxon>
        <taxon>Paracoccaceae</taxon>
        <taxon>Rhodovulum</taxon>
    </lineage>
</organism>
<evidence type="ECO:0000256" key="5">
    <source>
        <dbReference type="PIRSR" id="PIRSR605493-1"/>
    </source>
</evidence>
<proteinExistence type="predicted"/>
<evidence type="ECO:0000313" key="6">
    <source>
        <dbReference type="EMBL" id="PZQ48212.1"/>
    </source>
</evidence>
<accession>A0A2W5N420</accession>
<evidence type="ECO:0000256" key="2">
    <source>
        <dbReference type="ARBA" id="ARBA00016549"/>
    </source>
</evidence>
<evidence type="ECO:0000313" key="7">
    <source>
        <dbReference type="Proteomes" id="UP000249185"/>
    </source>
</evidence>
<evidence type="ECO:0000256" key="4">
    <source>
        <dbReference type="ARBA" id="ARBA00030169"/>
    </source>
</evidence>
<name>A0A2W5N420_RHOSU</name>
<dbReference type="EMBL" id="QFPW01000013">
    <property type="protein sequence ID" value="PZQ48212.1"/>
    <property type="molecule type" value="Genomic_DNA"/>
</dbReference>
<keyword evidence="5" id="KW-0479">Metal-binding</keyword>
<gene>
    <name evidence="6" type="ORF">DI556_15445</name>
</gene>
<feature type="binding site" evidence="5">
    <location>
        <begin position="94"/>
        <end position="97"/>
    </location>
    <ligand>
        <name>substrate</name>
    </ligand>
</feature>
<dbReference type="CDD" id="cd16841">
    <property type="entry name" value="RraA_family"/>
    <property type="match status" value="1"/>
</dbReference>
<dbReference type="SUPFAM" id="SSF89562">
    <property type="entry name" value="RraA-like"/>
    <property type="match status" value="1"/>
</dbReference>
<dbReference type="InterPro" id="IPR005493">
    <property type="entry name" value="RraA/RraA-like"/>
</dbReference>
<reference evidence="6 7" key="1">
    <citation type="submission" date="2017-08" db="EMBL/GenBank/DDBJ databases">
        <title>Infants hospitalized years apart are colonized by the same room-sourced microbial strains.</title>
        <authorList>
            <person name="Brooks B."/>
            <person name="Olm M.R."/>
            <person name="Firek B.A."/>
            <person name="Baker R."/>
            <person name="Thomas B.C."/>
            <person name="Morowitz M.J."/>
            <person name="Banfield J.F."/>
        </authorList>
    </citation>
    <scope>NUCLEOTIDE SEQUENCE [LARGE SCALE GENOMIC DNA]</scope>
    <source>
        <strain evidence="6">S2_005_002_R2_34</strain>
    </source>
</reference>
<dbReference type="PANTHER" id="PTHR33254">
    <property type="entry name" value="4-HYDROXY-4-METHYL-2-OXOGLUTARATE ALDOLASE 3-RELATED"/>
    <property type="match status" value="1"/>
</dbReference>
<dbReference type="InterPro" id="IPR036704">
    <property type="entry name" value="RraA/RraA-like_sf"/>
</dbReference>
<comment type="cofactor">
    <cofactor evidence="1">
        <name>a divalent metal cation</name>
        <dbReference type="ChEBI" id="CHEBI:60240"/>
    </cofactor>
</comment>
<dbReference type="AlphaFoldDB" id="A0A2W5N420"/>
<dbReference type="Proteomes" id="UP000249185">
    <property type="component" value="Unassembled WGS sequence"/>
</dbReference>
<comment type="caution">
    <text evidence="6">The sequence shown here is derived from an EMBL/GenBank/DDBJ whole genome shotgun (WGS) entry which is preliminary data.</text>
</comment>
<dbReference type="GO" id="GO:0008168">
    <property type="term" value="F:methyltransferase activity"/>
    <property type="evidence" value="ECO:0007669"/>
    <property type="project" value="UniProtKB-KW"/>
</dbReference>
<feature type="binding site" evidence="5">
    <location>
        <position position="117"/>
    </location>
    <ligand>
        <name>Mg(2+)</name>
        <dbReference type="ChEBI" id="CHEBI:18420"/>
    </ligand>
</feature>
<feature type="binding site" evidence="5">
    <location>
        <position position="116"/>
    </location>
    <ligand>
        <name>substrate</name>
    </ligand>
</feature>
<keyword evidence="6" id="KW-0808">Transferase</keyword>
<protein>
    <recommendedName>
        <fullName evidence="2">Putative 4-hydroxy-4-methyl-2-oxoglutarate aldolase</fullName>
    </recommendedName>
    <alternativeName>
        <fullName evidence="3">Regulator of ribonuclease activity homolog</fullName>
    </alternativeName>
    <alternativeName>
        <fullName evidence="4">RraA-like protein</fullName>
    </alternativeName>
</protein>
<dbReference type="GO" id="GO:0032259">
    <property type="term" value="P:methylation"/>
    <property type="evidence" value="ECO:0007669"/>
    <property type="project" value="UniProtKB-KW"/>
</dbReference>
<evidence type="ECO:0000256" key="3">
    <source>
        <dbReference type="ARBA" id="ARBA00029596"/>
    </source>
</evidence>
<dbReference type="PANTHER" id="PTHR33254:SF4">
    <property type="entry name" value="4-HYDROXY-4-METHYL-2-OXOGLUTARATE ALDOLASE 3-RELATED"/>
    <property type="match status" value="1"/>
</dbReference>
<comment type="cofactor">
    <cofactor evidence="5">
        <name>Mg(2+)</name>
        <dbReference type="ChEBI" id="CHEBI:18420"/>
    </cofactor>
</comment>
<keyword evidence="6" id="KW-0489">Methyltransferase</keyword>
<keyword evidence="5" id="KW-0460">Magnesium</keyword>
<sequence>MSITELKPADLLPPDLLREYAGVPTSIISDNLDRMPGAVGLMPMREGLHLVGTALTVRTRPGDNLAIHTALRAARPGEVIVVDGDGDLSRALIGEVILAHAESRGVAGFVIDGVIRDVAAFRVSPIPCYARGVIHRGPYKNGPGEINGCVSIGGLVVNPGDLIVGDDDGVVAVPPALAASLLPGIRAQEEHERQKLEGYRSRERLRAV</sequence>
<dbReference type="Gene3D" id="3.50.30.40">
    <property type="entry name" value="Ribonuclease E inhibitor RraA/RraA-like"/>
    <property type="match status" value="1"/>
</dbReference>
<evidence type="ECO:0000256" key="1">
    <source>
        <dbReference type="ARBA" id="ARBA00001968"/>
    </source>
</evidence>
<dbReference type="Pfam" id="PF03737">
    <property type="entry name" value="RraA-like"/>
    <property type="match status" value="1"/>
</dbReference>
<dbReference type="NCBIfam" id="NF004850">
    <property type="entry name" value="PRK06201.1"/>
    <property type="match status" value="1"/>
</dbReference>